<organism evidence="1 2">
    <name type="scientific">Candidatus Amunia macphersoniae</name>
    <dbReference type="NCBI Taxonomy" id="3127014"/>
    <lineage>
        <taxon>Bacteria</taxon>
        <taxon>Bacillati</taxon>
        <taxon>Candidatus Dormiibacterota</taxon>
        <taxon>Candidatus Dormibacteria</taxon>
        <taxon>Candidatus Aeolococcales</taxon>
        <taxon>Candidatus Aeolococcaceae</taxon>
        <taxon>Candidatus Amunia</taxon>
    </lineage>
</organism>
<evidence type="ECO:0000313" key="1">
    <source>
        <dbReference type="EMBL" id="MBJ7608284.1"/>
    </source>
</evidence>
<dbReference type="AlphaFoldDB" id="A0A934KKP9"/>
<evidence type="ECO:0000313" key="2">
    <source>
        <dbReference type="Proteomes" id="UP000614410"/>
    </source>
</evidence>
<protein>
    <submittedName>
        <fullName evidence="1">Uncharacterized protein</fullName>
    </submittedName>
</protein>
<dbReference type="EMBL" id="JAEKNN010000009">
    <property type="protein sequence ID" value="MBJ7608284.1"/>
    <property type="molecule type" value="Genomic_DNA"/>
</dbReference>
<reference evidence="1 2" key="1">
    <citation type="submission" date="2020-10" db="EMBL/GenBank/DDBJ databases">
        <title>Ca. Dormibacterota MAGs.</title>
        <authorList>
            <person name="Montgomery K."/>
        </authorList>
    </citation>
    <scope>NUCLEOTIDE SEQUENCE [LARGE SCALE GENOMIC DNA]</scope>
    <source>
        <strain evidence="1">Mitchell_Peninsula_5</strain>
    </source>
</reference>
<name>A0A934KKP9_9BACT</name>
<comment type="caution">
    <text evidence="1">The sequence shown here is derived from an EMBL/GenBank/DDBJ whole genome shotgun (WGS) entry which is preliminary data.</text>
</comment>
<sequence length="66" mass="6715">MPSSGPANVIQPYATDVLTPLVPIVTAYGQTPASVVGEAPLVAALPLLGVGAPAIRRRRRVLRAAG</sequence>
<dbReference type="Proteomes" id="UP000614410">
    <property type="component" value="Unassembled WGS sequence"/>
</dbReference>
<proteinExistence type="predicted"/>
<accession>A0A934KKP9</accession>
<gene>
    <name evidence="1" type="ORF">JF887_02475</name>
</gene>